<protein>
    <submittedName>
        <fullName evidence="1">Uncharacterized protein</fullName>
    </submittedName>
</protein>
<dbReference type="AlphaFoldDB" id="A0A4P7W4B6"/>
<dbReference type="KEGG" id="ddb:E7747_11305"/>
<sequence>MQNYELKPVVSSILQFLEEMTGCNLKELTEQSSFKGTLGTYINAKDLFAINNNIQSGEYGIAYEKEVTFLKNFLSEIRLSHNFDRLIGECKELGSILLEAHTIFKDYMIWAAEEKKYFREYLFNNELLKEEEKTDDFLNKFSYEWVDAAKKSVQSKLLQLYNFGNASNTTLSIGHTTPYSISDALCISDDINLCIGTNKGQEEDICYARLALKIDRELAFSHFIITIQYKDKIWLVTDKPTMPNPQFRENTRNPYRWREEAFDNIQLPYGLLDHIEEWRKESKAVAKENSSEVYIKSMRDFLPPASKILIKLIIEELIYNVIPMKQFDLKRIGLAGENVKLLGNGKTLENVDDIFVKINQEANEERINSIIYPTSTELIKIDPTKAVAQYIEAGELCTVDEIRKIAIWSQKEEQRRNKQKLLDEAYTRERMRADEEELNKILFDNVESLYEVVFSADIVFMCIEDENARSFGSSTESAIIQICDTSLFKSSYSKQYLTNYHLNNFRDEWHVANCVMCDCENPVNLQLKIYSYKELCGILKVKREQLPYTFQNYTANFYVPYIGNTILDNVNPEYKILDLRSRELQHYYSIGIPLNKRCFNKLRKKYWKYEKSLVTINYTKGTIKIQEYGKGTQNA</sequence>
<name>A0A4P7W4B6_9BACT</name>
<evidence type="ECO:0000313" key="2">
    <source>
        <dbReference type="Proteomes" id="UP000297149"/>
    </source>
</evidence>
<keyword evidence="2" id="KW-1185">Reference proteome</keyword>
<reference evidence="2" key="1">
    <citation type="submission" date="2019-02" db="EMBL/GenBank/DDBJ databases">
        <title>Isolation and identification of novel species under the genus Muribaculum.</title>
        <authorList>
            <person name="Miyake S."/>
            <person name="Ding Y."/>
            <person name="Low A."/>
            <person name="Soh M."/>
            <person name="Seedorf H."/>
        </authorList>
    </citation>
    <scope>NUCLEOTIDE SEQUENCE [LARGE SCALE GENOMIC DNA]</scope>
    <source>
        <strain evidence="2">H5</strain>
    </source>
</reference>
<dbReference type="Proteomes" id="UP000297149">
    <property type="component" value="Chromosome"/>
</dbReference>
<gene>
    <name evidence="1" type="ORF">E7747_11305</name>
</gene>
<accession>A0A4P7W4B6</accession>
<dbReference type="EMBL" id="CP039396">
    <property type="protein sequence ID" value="QCD42821.1"/>
    <property type="molecule type" value="Genomic_DNA"/>
</dbReference>
<dbReference type="RefSeq" id="WP_136416030.1">
    <property type="nucleotide sequence ID" value="NZ_CP039396.1"/>
</dbReference>
<proteinExistence type="predicted"/>
<evidence type="ECO:0000313" key="1">
    <source>
        <dbReference type="EMBL" id="QCD42821.1"/>
    </source>
</evidence>
<organism evidence="1 2">
    <name type="scientific">Duncaniella dubosii</name>
    <dbReference type="NCBI Taxonomy" id="2518971"/>
    <lineage>
        <taxon>Bacteria</taxon>
        <taxon>Pseudomonadati</taxon>
        <taxon>Bacteroidota</taxon>
        <taxon>Bacteroidia</taxon>
        <taxon>Bacteroidales</taxon>
        <taxon>Muribaculaceae</taxon>
        <taxon>Duncaniella</taxon>
    </lineage>
</organism>